<accession>A0ABV9JBD7</accession>
<proteinExistence type="predicted"/>
<reference evidence="2" key="1">
    <citation type="journal article" date="2019" name="Int. J. Syst. Evol. Microbiol.">
        <title>The Global Catalogue of Microorganisms (GCM) 10K type strain sequencing project: providing services to taxonomists for standard genome sequencing and annotation.</title>
        <authorList>
            <consortium name="The Broad Institute Genomics Platform"/>
            <consortium name="The Broad Institute Genome Sequencing Center for Infectious Disease"/>
            <person name="Wu L."/>
            <person name="Ma J."/>
        </authorList>
    </citation>
    <scope>NUCLEOTIDE SEQUENCE [LARGE SCALE GENOMIC DNA]</scope>
    <source>
        <strain evidence="2">CCUG 63287</strain>
    </source>
</reference>
<dbReference type="SUPFAM" id="SSF52317">
    <property type="entry name" value="Class I glutamine amidotransferase-like"/>
    <property type="match status" value="1"/>
</dbReference>
<dbReference type="Gene3D" id="3.40.50.880">
    <property type="match status" value="1"/>
</dbReference>
<evidence type="ECO:0000313" key="2">
    <source>
        <dbReference type="Proteomes" id="UP001595987"/>
    </source>
</evidence>
<dbReference type="RefSeq" id="WP_213534502.1">
    <property type="nucleotide sequence ID" value="NZ_BOVQ01000003.1"/>
</dbReference>
<dbReference type="GO" id="GO:0016787">
    <property type="term" value="F:hydrolase activity"/>
    <property type="evidence" value="ECO:0007669"/>
    <property type="project" value="UniProtKB-KW"/>
</dbReference>
<dbReference type="Proteomes" id="UP001595987">
    <property type="component" value="Unassembled WGS sequence"/>
</dbReference>
<protein>
    <submittedName>
        <fullName evidence="1">Gamma-glutamyl-gamma-aminobutyrate hydrolase family protein</fullName>
    </submittedName>
</protein>
<dbReference type="EMBL" id="JBHSGD010000001">
    <property type="protein sequence ID" value="MFC4651399.1"/>
    <property type="molecule type" value="Genomic_DNA"/>
</dbReference>
<sequence length="245" mass="27508">MKRPVIAVTADSLVESSEYINENFADFAPRDLKEVILKAGGLPVILPFPEETELVEEVAREMVKLFDGLIIPGGFDVSPTFYGEEPERAMGRTSYQRDTYELALFKAAKEAGKSIFGICRGLQLINVALGGTLYQDLAVQNKESFIQHSQVSYGAFPTHHVKIMENSSLYGLFGEQAYVNSRHHQAIKMLAPELMVTARAVDNVIEGVTTADEQVTAVQWHPENMWRNDKKQFQLFAEFICKCQK</sequence>
<name>A0ABV9JBD7_9LACT</name>
<dbReference type="InterPro" id="IPR044668">
    <property type="entry name" value="PuuD-like"/>
</dbReference>
<dbReference type="InterPro" id="IPR011697">
    <property type="entry name" value="Peptidase_C26"/>
</dbReference>
<dbReference type="PROSITE" id="PS51273">
    <property type="entry name" value="GATASE_TYPE_1"/>
    <property type="match status" value="1"/>
</dbReference>
<gene>
    <name evidence="1" type="ORF">ACFO26_00555</name>
</gene>
<dbReference type="InterPro" id="IPR029062">
    <property type="entry name" value="Class_I_gatase-like"/>
</dbReference>
<dbReference type="PANTHER" id="PTHR43235:SF1">
    <property type="entry name" value="GLUTAMINE AMIDOTRANSFERASE PB2B2.05-RELATED"/>
    <property type="match status" value="1"/>
</dbReference>
<evidence type="ECO:0000313" key="1">
    <source>
        <dbReference type="EMBL" id="MFC4651399.1"/>
    </source>
</evidence>
<dbReference type="PANTHER" id="PTHR43235">
    <property type="entry name" value="GLUTAMINE AMIDOTRANSFERASE PB2B2.05-RELATED"/>
    <property type="match status" value="1"/>
</dbReference>
<dbReference type="CDD" id="cd01745">
    <property type="entry name" value="GATase1_2"/>
    <property type="match status" value="1"/>
</dbReference>
<keyword evidence="2" id="KW-1185">Reference proteome</keyword>
<organism evidence="1 2">
    <name type="scientific">Lactococcus nasutitermitis</name>
    <dbReference type="NCBI Taxonomy" id="1652957"/>
    <lineage>
        <taxon>Bacteria</taxon>
        <taxon>Bacillati</taxon>
        <taxon>Bacillota</taxon>
        <taxon>Bacilli</taxon>
        <taxon>Lactobacillales</taxon>
        <taxon>Streptococcaceae</taxon>
        <taxon>Lactococcus</taxon>
    </lineage>
</organism>
<keyword evidence="1" id="KW-0378">Hydrolase</keyword>
<comment type="caution">
    <text evidence="1">The sequence shown here is derived from an EMBL/GenBank/DDBJ whole genome shotgun (WGS) entry which is preliminary data.</text>
</comment>
<dbReference type="Pfam" id="PF07722">
    <property type="entry name" value="Peptidase_C26"/>
    <property type="match status" value="1"/>
</dbReference>